<dbReference type="SMART" id="SM00369">
    <property type="entry name" value="LRR_TYP"/>
    <property type="match status" value="3"/>
</dbReference>
<dbReference type="GO" id="GO:0009626">
    <property type="term" value="P:plant-type hypersensitive response"/>
    <property type="evidence" value="ECO:0007669"/>
    <property type="project" value="UniProtKB-ARBA"/>
</dbReference>
<dbReference type="InterPro" id="IPR044974">
    <property type="entry name" value="Disease_R_plants"/>
</dbReference>
<name>A0A835FJG8_9POAL</name>
<dbReference type="InterPro" id="IPR032675">
    <property type="entry name" value="LRR_dom_sf"/>
</dbReference>
<evidence type="ECO:0000259" key="5">
    <source>
        <dbReference type="Pfam" id="PF23598"/>
    </source>
</evidence>
<dbReference type="EMBL" id="JACEFO010000661">
    <property type="protein sequence ID" value="KAF8762265.1"/>
    <property type="molecule type" value="Genomic_DNA"/>
</dbReference>
<feature type="domain" description="Disease resistance protein winged helix" evidence="4">
    <location>
        <begin position="89"/>
        <end position="156"/>
    </location>
</feature>
<keyword evidence="2" id="KW-0677">Repeat</keyword>
<dbReference type="SUPFAM" id="SSF52058">
    <property type="entry name" value="L domain-like"/>
    <property type="match status" value="1"/>
</dbReference>
<dbReference type="GO" id="GO:0043531">
    <property type="term" value="F:ADP binding"/>
    <property type="evidence" value="ECO:0007669"/>
    <property type="project" value="InterPro"/>
</dbReference>
<dbReference type="Pfam" id="PF23559">
    <property type="entry name" value="WHD_DRP"/>
    <property type="match status" value="1"/>
</dbReference>
<dbReference type="FunFam" id="1.10.10.10:FF:000322">
    <property type="entry name" value="Probable disease resistance protein At1g63360"/>
    <property type="match status" value="1"/>
</dbReference>
<evidence type="ECO:0000313" key="6">
    <source>
        <dbReference type="EMBL" id="KAF8762265.1"/>
    </source>
</evidence>
<dbReference type="PANTHER" id="PTHR23155">
    <property type="entry name" value="DISEASE RESISTANCE PROTEIN RP"/>
    <property type="match status" value="1"/>
</dbReference>
<dbReference type="InterPro" id="IPR003591">
    <property type="entry name" value="Leu-rich_rpt_typical-subtyp"/>
</dbReference>
<accession>A0A835FJG8</accession>
<dbReference type="SUPFAM" id="SSF52540">
    <property type="entry name" value="P-loop containing nucleoside triphosphate hydrolases"/>
    <property type="match status" value="1"/>
</dbReference>
<dbReference type="InterPro" id="IPR055414">
    <property type="entry name" value="LRR_R13L4/SHOC2-like"/>
</dbReference>
<dbReference type="InterPro" id="IPR042197">
    <property type="entry name" value="Apaf_helical"/>
</dbReference>
<evidence type="ECO:0000313" key="7">
    <source>
        <dbReference type="Proteomes" id="UP000636709"/>
    </source>
</evidence>
<dbReference type="Gene3D" id="1.10.8.430">
    <property type="entry name" value="Helical domain of apoptotic protease-activating factors"/>
    <property type="match status" value="1"/>
</dbReference>
<evidence type="ECO:0000256" key="2">
    <source>
        <dbReference type="ARBA" id="ARBA00022737"/>
    </source>
</evidence>
<dbReference type="Proteomes" id="UP000636709">
    <property type="component" value="Unassembled WGS sequence"/>
</dbReference>
<proteinExistence type="predicted"/>
<keyword evidence="1" id="KW-0433">Leucine-rich repeat</keyword>
<keyword evidence="7" id="KW-1185">Reference proteome</keyword>
<dbReference type="OrthoDB" id="762143at2759"/>
<dbReference type="InterPro" id="IPR058922">
    <property type="entry name" value="WHD_DRP"/>
</dbReference>
<evidence type="ECO:0000256" key="3">
    <source>
        <dbReference type="ARBA" id="ARBA00022821"/>
    </source>
</evidence>
<evidence type="ECO:0000259" key="4">
    <source>
        <dbReference type="Pfam" id="PF23559"/>
    </source>
</evidence>
<dbReference type="Gene3D" id="3.80.10.10">
    <property type="entry name" value="Ribonuclease Inhibitor"/>
    <property type="match status" value="2"/>
</dbReference>
<evidence type="ECO:0008006" key="8">
    <source>
        <dbReference type="Google" id="ProtNLM"/>
    </source>
</evidence>
<dbReference type="AlphaFoldDB" id="A0A835FJG8"/>
<organism evidence="6 7">
    <name type="scientific">Digitaria exilis</name>
    <dbReference type="NCBI Taxonomy" id="1010633"/>
    <lineage>
        <taxon>Eukaryota</taxon>
        <taxon>Viridiplantae</taxon>
        <taxon>Streptophyta</taxon>
        <taxon>Embryophyta</taxon>
        <taxon>Tracheophyta</taxon>
        <taxon>Spermatophyta</taxon>
        <taxon>Magnoliopsida</taxon>
        <taxon>Liliopsida</taxon>
        <taxon>Poales</taxon>
        <taxon>Poaceae</taxon>
        <taxon>PACMAD clade</taxon>
        <taxon>Panicoideae</taxon>
        <taxon>Panicodae</taxon>
        <taxon>Paniceae</taxon>
        <taxon>Anthephorinae</taxon>
        <taxon>Digitaria</taxon>
    </lineage>
</organism>
<reference evidence="6" key="1">
    <citation type="submission" date="2020-07" db="EMBL/GenBank/DDBJ databases">
        <title>Genome sequence and genetic diversity analysis of an under-domesticated orphan crop, white fonio (Digitaria exilis).</title>
        <authorList>
            <person name="Bennetzen J.L."/>
            <person name="Chen S."/>
            <person name="Ma X."/>
            <person name="Wang X."/>
            <person name="Yssel A.E.J."/>
            <person name="Chaluvadi S.R."/>
            <person name="Johnson M."/>
            <person name="Gangashetty P."/>
            <person name="Hamidou F."/>
            <person name="Sanogo M.D."/>
            <person name="Zwaenepoel A."/>
            <person name="Wallace J."/>
            <person name="Van De Peer Y."/>
            <person name="Van Deynze A."/>
        </authorList>
    </citation>
    <scope>NUCLEOTIDE SEQUENCE</scope>
    <source>
        <tissue evidence="6">Leaves</tissue>
    </source>
</reference>
<feature type="domain" description="Disease resistance R13L4/SHOC-2-like LRR" evidence="5">
    <location>
        <begin position="209"/>
        <end position="484"/>
    </location>
</feature>
<sequence>MKKNQTQIDMLKDIAMQIIEKCDGLPLAVKVMGGLLRQKRMRRREWNNVLNHSVWSVSQMPEELNYAIYLSYHDLPPSWKSCFLHYSLLPKGTRFYVHEVVAMWISEGFVHGDSHDLEELGRQYYEELILRNLIEPDKKYIDQEVCSMHDVVRSFAQYIARNEALVAHGIESGIFGTLNSKKFFWVSLESTGSESDELEWSSLQNHISVRTLISVGPIKFNLSYSLLSFSCLRILHIQYAKFDTLNELFFRLKHLRYLSVKHSNISKLPESIGKMKFLQYIYLFGCQRLVKLPGSTGKLQQLRLLNLSGTSIHHIPRGLGVLTNLRKLFAFPAQTDGEWCSLEELGPLSQLTELHIRGLENVPSSSFASKAKLSEKVLLSYLRLSCTSRHGHDGGLVKYDEKIFEEKQRLIEEVFDELCPPPCIENLPILKYFGRRLPKWMMSTAVVPLGNLRILTMVDLPFCAELPDGLCQLPCLEFLQIDRITSINHVGRKFQQPSRHSVLGSIVDLEVLESPELERICNLPKLQRLCISMCPKIKELDGLSALHTLNLEDYDMKTLPGYLQGINISHLQIYCDISLLTSIAKGNSSPEWDKFYHIQQVKAYADDDNNDDRVAQKWYVSYTRDPFSFETNYIGASTFVSGEGEEEAMSLRRARKPLPPTRCLRRFPSEPEM</sequence>
<comment type="caution">
    <text evidence="6">The sequence shown here is derived from an EMBL/GenBank/DDBJ whole genome shotgun (WGS) entry which is preliminary data.</text>
</comment>
<protein>
    <recommendedName>
        <fullName evidence="8">NB-ARC domain-containing protein</fullName>
    </recommendedName>
</protein>
<dbReference type="GO" id="GO:0002758">
    <property type="term" value="P:innate immune response-activating signaling pathway"/>
    <property type="evidence" value="ECO:0007669"/>
    <property type="project" value="UniProtKB-ARBA"/>
</dbReference>
<dbReference type="GO" id="GO:0042742">
    <property type="term" value="P:defense response to bacterium"/>
    <property type="evidence" value="ECO:0007669"/>
    <property type="project" value="UniProtKB-ARBA"/>
</dbReference>
<dbReference type="InterPro" id="IPR036388">
    <property type="entry name" value="WH-like_DNA-bd_sf"/>
</dbReference>
<dbReference type="PANTHER" id="PTHR23155:SF1095">
    <property type="entry name" value="OS05G0250700 PROTEIN"/>
    <property type="match status" value="1"/>
</dbReference>
<dbReference type="Pfam" id="PF23598">
    <property type="entry name" value="LRR_14"/>
    <property type="match status" value="1"/>
</dbReference>
<keyword evidence="3" id="KW-0611">Plant defense</keyword>
<gene>
    <name evidence="6" type="ORF">HU200_009652</name>
</gene>
<dbReference type="Gene3D" id="1.10.10.10">
    <property type="entry name" value="Winged helix-like DNA-binding domain superfamily/Winged helix DNA-binding domain"/>
    <property type="match status" value="1"/>
</dbReference>
<dbReference type="InterPro" id="IPR027417">
    <property type="entry name" value="P-loop_NTPase"/>
</dbReference>
<evidence type="ECO:0000256" key="1">
    <source>
        <dbReference type="ARBA" id="ARBA00022614"/>
    </source>
</evidence>